<dbReference type="RefSeq" id="WP_173267593.1">
    <property type="nucleotide sequence ID" value="NZ_BLLG01000034.1"/>
</dbReference>
<evidence type="ECO:0000256" key="5">
    <source>
        <dbReference type="SAM" id="MobiDB-lite"/>
    </source>
</evidence>
<feature type="transmembrane region" description="Helical" evidence="6">
    <location>
        <begin position="254"/>
        <end position="279"/>
    </location>
</feature>
<dbReference type="AlphaFoldDB" id="A0A6A0B5H6"/>
<feature type="transmembrane region" description="Helical" evidence="6">
    <location>
        <begin position="370"/>
        <end position="398"/>
    </location>
</feature>
<feature type="transmembrane region" description="Helical" evidence="6">
    <location>
        <begin position="207"/>
        <end position="233"/>
    </location>
</feature>
<dbReference type="PANTHER" id="PTHR43471">
    <property type="entry name" value="ABC TRANSPORTER PERMEASE"/>
    <property type="match status" value="1"/>
</dbReference>
<evidence type="ECO:0000256" key="2">
    <source>
        <dbReference type="ARBA" id="ARBA00022692"/>
    </source>
</evidence>
<dbReference type="Pfam" id="PF12698">
    <property type="entry name" value="ABC2_membrane_3"/>
    <property type="match status" value="1"/>
</dbReference>
<keyword evidence="9" id="KW-1185">Reference proteome</keyword>
<evidence type="ECO:0000313" key="9">
    <source>
        <dbReference type="Proteomes" id="UP000484988"/>
    </source>
</evidence>
<evidence type="ECO:0000256" key="1">
    <source>
        <dbReference type="ARBA" id="ARBA00004141"/>
    </source>
</evidence>
<protein>
    <submittedName>
        <fullName evidence="8">ABC transporter permease</fullName>
    </submittedName>
</protein>
<evidence type="ECO:0000256" key="3">
    <source>
        <dbReference type="ARBA" id="ARBA00022989"/>
    </source>
</evidence>
<feature type="transmembrane region" description="Helical" evidence="6">
    <location>
        <begin position="330"/>
        <end position="350"/>
    </location>
</feature>
<feature type="domain" description="ABC-2 type transporter transmembrane" evidence="7">
    <location>
        <begin position="60"/>
        <end position="396"/>
    </location>
</feature>
<sequence>MSTAARAPGEATGRDVPGGEEASASGRGTAGPRDGPGALSARRAVGLVTRREINSRMRTKSFLLSTLGLLLGLGVYALVILVSTEGPTRVGVDRDASAMRPVLAAVAEGAGDFEFVTVDGDHTDRLLRDGELSAVLGRTDGQLTLSVEREAEENLLAVVRAAAAEERTTRELERAGVDPGEFRKRVASASVKVDAREPSENSAAEQFALILSSTGLLYFFFVFYGILLAQGVVEEKTSRVVELLLSTIRPWQLLAGKLFGVAVVGLTQLVLLGSAAVALAQGTDAVTLPTAASGTLVTLGVWFLLGFFLFAAMLAAAAARVSRQEDLQGVVQPVMLLITTPFVLGIALLSKNAHDPVIEWLSLVPPLSPILMPARILLGTAPAWQIALSLVLAVAALAGTTRIAGRMYANSVLRSGSRVPLAEALRLRQRSAGSASTNLRAGGG</sequence>
<gene>
    <name evidence="8" type="ORF">SCWH03_57920</name>
</gene>
<feature type="region of interest" description="Disordered" evidence="5">
    <location>
        <begin position="1"/>
        <end position="41"/>
    </location>
</feature>
<keyword evidence="3 6" id="KW-1133">Transmembrane helix</keyword>
<evidence type="ECO:0000256" key="6">
    <source>
        <dbReference type="SAM" id="Phobius"/>
    </source>
</evidence>
<dbReference type="GO" id="GO:0016020">
    <property type="term" value="C:membrane"/>
    <property type="evidence" value="ECO:0007669"/>
    <property type="project" value="UniProtKB-SubCell"/>
</dbReference>
<comment type="caution">
    <text evidence="8">The sequence shown here is derived from an EMBL/GenBank/DDBJ whole genome shotgun (WGS) entry which is preliminary data.</text>
</comment>
<feature type="transmembrane region" description="Helical" evidence="6">
    <location>
        <begin position="299"/>
        <end position="318"/>
    </location>
</feature>
<proteinExistence type="predicted"/>
<reference evidence="8 9" key="1">
    <citation type="submission" date="2020-02" db="EMBL/GenBank/DDBJ databases">
        <title>Whole Genome Shotgun Sequence of Streptomyces sp. strain CWH03.</title>
        <authorList>
            <person name="Dohra H."/>
            <person name="Kodani S."/>
            <person name="Yamamura H."/>
        </authorList>
    </citation>
    <scope>NUCLEOTIDE SEQUENCE [LARGE SCALE GENOMIC DNA]</scope>
    <source>
        <strain evidence="8 9">CWH03</strain>
    </source>
</reference>
<dbReference type="GO" id="GO:0140359">
    <property type="term" value="F:ABC-type transporter activity"/>
    <property type="evidence" value="ECO:0007669"/>
    <property type="project" value="InterPro"/>
</dbReference>
<name>A0A6A0B5H6_9ACTN</name>
<dbReference type="PANTHER" id="PTHR43471:SF1">
    <property type="entry name" value="ABC TRANSPORTER PERMEASE PROTEIN NOSY-RELATED"/>
    <property type="match status" value="1"/>
</dbReference>
<dbReference type="Proteomes" id="UP000484988">
    <property type="component" value="Unassembled WGS sequence"/>
</dbReference>
<dbReference type="InterPro" id="IPR013525">
    <property type="entry name" value="ABC2_TM"/>
</dbReference>
<dbReference type="EMBL" id="BLLG01000034">
    <property type="protein sequence ID" value="GFH39524.1"/>
    <property type="molecule type" value="Genomic_DNA"/>
</dbReference>
<evidence type="ECO:0000259" key="7">
    <source>
        <dbReference type="Pfam" id="PF12698"/>
    </source>
</evidence>
<keyword evidence="4 6" id="KW-0472">Membrane</keyword>
<feature type="transmembrane region" description="Helical" evidence="6">
    <location>
        <begin position="61"/>
        <end position="82"/>
    </location>
</feature>
<evidence type="ECO:0000256" key="4">
    <source>
        <dbReference type="ARBA" id="ARBA00023136"/>
    </source>
</evidence>
<accession>A0A6A0B5H6</accession>
<keyword evidence="2 6" id="KW-0812">Transmembrane</keyword>
<organism evidence="8 9">
    <name type="scientific">Streptomyces pacificus</name>
    <dbReference type="NCBI Taxonomy" id="2705029"/>
    <lineage>
        <taxon>Bacteria</taxon>
        <taxon>Bacillati</taxon>
        <taxon>Actinomycetota</taxon>
        <taxon>Actinomycetes</taxon>
        <taxon>Kitasatosporales</taxon>
        <taxon>Streptomycetaceae</taxon>
        <taxon>Streptomyces</taxon>
    </lineage>
</organism>
<evidence type="ECO:0000313" key="8">
    <source>
        <dbReference type="EMBL" id="GFH39524.1"/>
    </source>
</evidence>
<comment type="subcellular location">
    <subcellularLocation>
        <location evidence="1">Membrane</location>
        <topology evidence="1">Multi-pass membrane protein</topology>
    </subcellularLocation>
</comment>